<evidence type="ECO:0000256" key="11">
    <source>
        <dbReference type="ARBA" id="ARBA00023136"/>
    </source>
</evidence>
<dbReference type="InterPro" id="IPR055163">
    <property type="entry name" value="ALK/LTK-like_GRD"/>
</dbReference>
<evidence type="ECO:0000259" key="17">
    <source>
        <dbReference type="Pfam" id="PF12810"/>
    </source>
</evidence>
<evidence type="ECO:0000256" key="1">
    <source>
        <dbReference type="ARBA" id="ARBA00004251"/>
    </source>
</evidence>
<accession>A0ABY7Q8I8</accession>
<reference evidence="20" key="1">
    <citation type="submission" date="2022-12" db="EMBL/GenBank/DDBJ databases">
        <authorList>
            <person name="Mo P."/>
        </authorList>
    </citation>
    <scope>NUCLEOTIDE SEQUENCE [LARGE SCALE GENOMIC DNA]</scope>
    <source>
        <strain evidence="20">HUAS 3-15</strain>
    </source>
</reference>
<name>A0ABY7Q8I8_9ACTN</name>
<dbReference type="Pfam" id="PF12810">
    <property type="entry name" value="ALK_LTK_GRD"/>
    <property type="match status" value="1"/>
</dbReference>
<keyword evidence="8" id="KW-0418">Kinase</keyword>
<evidence type="ECO:0000256" key="15">
    <source>
        <dbReference type="ARBA" id="ARBA00023180"/>
    </source>
</evidence>
<keyword evidence="4" id="KW-0808">Transferase</keyword>
<feature type="domain" description="ALK/LTK-like glycine-rich" evidence="17">
    <location>
        <begin position="89"/>
        <end position="295"/>
    </location>
</feature>
<evidence type="ECO:0000256" key="9">
    <source>
        <dbReference type="ARBA" id="ARBA00022840"/>
    </source>
</evidence>
<evidence type="ECO:0000256" key="6">
    <source>
        <dbReference type="ARBA" id="ARBA00022729"/>
    </source>
</evidence>
<dbReference type="EC" id="2.7.10.1" evidence="2"/>
<gene>
    <name evidence="19" type="ORF">O1G21_25810</name>
</gene>
<dbReference type="RefSeq" id="WP_270147009.1">
    <property type="nucleotide sequence ID" value="NZ_CP115450.1"/>
</dbReference>
<keyword evidence="9" id="KW-0067">ATP-binding</keyword>
<proteinExistence type="predicted"/>
<evidence type="ECO:0000256" key="14">
    <source>
        <dbReference type="ARBA" id="ARBA00023170"/>
    </source>
</evidence>
<keyword evidence="3" id="KW-1003">Cell membrane</keyword>
<dbReference type="EMBL" id="CP115450">
    <property type="protein sequence ID" value="WBP88912.1"/>
    <property type="molecule type" value="Genomic_DNA"/>
</dbReference>
<evidence type="ECO:0000256" key="10">
    <source>
        <dbReference type="ARBA" id="ARBA00022989"/>
    </source>
</evidence>
<keyword evidence="10" id="KW-1133">Transmembrane helix</keyword>
<evidence type="ECO:0000256" key="5">
    <source>
        <dbReference type="ARBA" id="ARBA00022692"/>
    </source>
</evidence>
<evidence type="ECO:0000313" key="20">
    <source>
        <dbReference type="Proteomes" id="UP001212821"/>
    </source>
</evidence>
<keyword evidence="11" id="KW-0472">Membrane</keyword>
<comment type="subcellular location">
    <subcellularLocation>
        <location evidence="1">Cell membrane</location>
        <topology evidence="1">Single-pass type I membrane protein</topology>
    </subcellularLocation>
</comment>
<evidence type="ECO:0000256" key="12">
    <source>
        <dbReference type="ARBA" id="ARBA00023137"/>
    </source>
</evidence>
<keyword evidence="15" id="KW-0325">Glycoprotein</keyword>
<dbReference type="Gene3D" id="2.60.40.10">
    <property type="entry name" value="Immunoglobulins"/>
    <property type="match status" value="1"/>
</dbReference>
<keyword evidence="20" id="KW-1185">Reference proteome</keyword>
<evidence type="ECO:0000256" key="16">
    <source>
        <dbReference type="SAM" id="MobiDB-lite"/>
    </source>
</evidence>
<evidence type="ECO:0000256" key="2">
    <source>
        <dbReference type="ARBA" id="ARBA00011902"/>
    </source>
</evidence>
<feature type="region of interest" description="Disordered" evidence="16">
    <location>
        <begin position="228"/>
        <end position="256"/>
    </location>
</feature>
<keyword evidence="6" id="KW-0732">Signal</keyword>
<keyword evidence="7" id="KW-0547">Nucleotide-binding</keyword>
<evidence type="ECO:0000256" key="8">
    <source>
        <dbReference type="ARBA" id="ARBA00022777"/>
    </source>
</evidence>
<keyword evidence="12" id="KW-0829">Tyrosine-protein kinase</keyword>
<evidence type="ECO:0000256" key="13">
    <source>
        <dbReference type="ARBA" id="ARBA00023157"/>
    </source>
</evidence>
<organism evidence="19 20">
    <name type="scientific">Kitasatospora cathayae</name>
    <dbReference type="NCBI Taxonomy" id="3004092"/>
    <lineage>
        <taxon>Bacteria</taxon>
        <taxon>Bacillati</taxon>
        <taxon>Actinomycetota</taxon>
        <taxon>Actinomycetes</taxon>
        <taxon>Kitasatosporales</taxon>
        <taxon>Streptomycetaceae</taxon>
        <taxon>Kitasatospora</taxon>
    </lineage>
</organism>
<keyword evidence="13" id="KW-1015">Disulfide bond</keyword>
<sequence length="426" mass="39689">MNISPPAAAGQPGPAANGGRAGSAARRGRALAVAAGLLGVAGLAPVALPGTAHAQGTCTVSGPTTTCTFAFTGTEQTFTVPNGVTHVDVTAIGAAGGLEGGNNTPGGRGAQVSGTLTGLSGGQTLYVEVGGKATNDGSCYALSQCTGGFNGGGSTYFGGGGGGASDIRTQPRTTPLTTTDSRRIVAAGGGGAGLVATIGCAAGPGGDAGQAGTDGGCSGGTGGGAGTATQGGAGGQQFGSPGTLGTGGTGGGPGISLTGGGGGAGYYGGGGGGNINVEVSPIGNAAGGGGGSSLVPAGGTGPTVTSAAAGITIRYPTPGKPVNTRLFAIPQQVRVGRPVVLDDLVCPAGTGATTPPTGTVTFTDTTTGTTLGTARLVLNIGDCAAAGRVVFFRTTGAHVITAVYSGDSVYQGNSGNPESITVTVKS</sequence>
<dbReference type="Pfam" id="PF16640">
    <property type="entry name" value="Big_3_5"/>
    <property type="match status" value="1"/>
</dbReference>
<evidence type="ECO:0000256" key="3">
    <source>
        <dbReference type="ARBA" id="ARBA00022475"/>
    </source>
</evidence>
<evidence type="ECO:0000256" key="4">
    <source>
        <dbReference type="ARBA" id="ARBA00022679"/>
    </source>
</evidence>
<feature type="region of interest" description="Disordered" evidence="16">
    <location>
        <begin position="1"/>
        <end position="22"/>
    </location>
</feature>
<protein>
    <recommendedName>
        <fullName evidence="2">receptor protein-tyrosine kinase</fullName>
        <ecNumber evidence="2">2.7.10.1</ecNumber>
    </recommendedName>
</protein>
<keyword evidence="14" id="KW-0675">Receptor</keyword>
<evidence type="ECO:0000256" key="7">
    <source>
        <dbReference type="ARBA" id="ARBA00022741"/>
    </source>
</evidence>
<dbReference type="Proteomes" id="UP001212821">
    <property type="component" value="Chromosome"/>
</dbReference>
<evidence type="ECO:0000259" key="18">
    <source>
        <dbReference type="Pfam" id="PF16640"/>
    </source>
</evidence>
<dbReference type="InterPro" id="IPR032109">
    <property type="entry name" value="Big_3_5"/>
</dbReference>
<keyword evidence="5" id="KW-0812">Transmembrane</keyword>
<feature type="domain" description="Bacterial Ig-like" evidence="18">
    <location>
        <begin position="330"/>
        <end position="423"/>
    </location>
</feature>
<evidence type="ECO:0000313" key="19">
    <source>
        <dbReference type="EMBL" id="WBP88912.1"/>
    </source>
</evidence>
<dbReference type="InterPro" id="IPR013783">
    <property type="entry name" value="Ig-like_fold"/>
</dbReference>